<dbReference type="SMART" id="SM00680">
    <property type="entry name" value="CLIP"/>
    <property type="match status" value="1"/>
</dbReference>
<dbReference type="InterPro" id="IPR043504">
    <property type="entry name" value="Peptidase_S1_PA_chymotrypsin"/>
</dbReference>
<dbReference type="FunFam" id="2.40.10.10:FF:000120">
    <property type="entry name" value="Putative serine protease"/>
    <property type="match status" value="1"/>
</dbReference>
<dbReference type="InterPro" id="IPR038565">
    <property type="entry name" value="CLIP_sf"/>
</dbReference>
<keyword evidence="1" id="KW-0768">Sushi</keyword>
<evidence type="ECO:0000256" key="7">
    <source>
        <dbReference type="ARBA" id="ARBA00023157"/>
    </source>
</evidence>
<accession>U5EYA6</accession>
<dbReference type="GO" id="GO:0042381">
    <property type="term" value="P:hemolymph coagulation"/>
    <property type="evidence" value="ECO:0007669"/>
    <property type="project" value="UniProtKB-KW"/>
</dbReference>
<dbReference type="PRINTS" id="PR00722">
    <property type="entry name" value="CHYMOTRYPSIN"/>
</dbReference>
<evidence type="ECO:0000256" key="6">
    <source>
        <dbReference type="ARBA" id="ARBA00022825"/>
    </source>
</evidence>
<evidence type="ECO:0000256" key="11">
    <source>
        <dbReference type="RuleBase" id="RU363034"/>
    </source>
</evidence>
<comment type="domain">
    <text evidence="12">The clip domain consists of 35-55 residues which are 'knitted' together usually by 3 conserved disulfide bonds forming a clip-like compact structure.</text>
</comment>
<evidence type="ECO:0000259" key="14">
    <source>
        <dbReference type="PROSITE" id="PS51888"/>
    </source>
</evidence>
<name>U5EYA6_9DIPT</name>
<protein>
    <recommendedName>
        <fullName evidence="12">CLIP domain-containing serine protease</fullName>
        <ecNumber evidence="11">3.4.21.-</ecNumber>
    </recommendedName>
</protein>
<keyword evidence="6 11" id="KW-0720">Serine protease</keyword>
<dbReference type="InterPro" id="IPR033116">
    <property type="entry name" value="TRYPSIN_SER"/>
</dbReference>
<dbReference type="Gene3D" id="2.40.10.10">
    <property type="entry name" value="Trypsin-like serine proteases"/>
    <property type="match status" value="2"/>
</dbReference>
<feature type="domain" description="Clip" evidence="14">
    <location>
        <begin position="25"/>
        <end position="79"/>
    </location>
</feature>
<feature type="signal peptide" evidence="12">
    <location>
        <begin position="1"/>
        <end position="19"/>
    </location>
</feature>
<keyword evidence="4 11" id="KW-0378">Hydrolase</keyword>
<reference evidence="15" key="1">
    <citation type="journal article" date="2014" name="Insect Biochem. Mol. Biol.">
        <title>An insight into the sialome of the frog biting fly, Corethrella appendiculata.</title>
        <authorList>
            <person name="Ribeiro J.M.C."/>
            <person name="Chagas A.C."/>
            <person name="Pham V.M."/>
            <person name="Lounibos L.P."/>
            <person name="Calvo E."/>
        </authorList>
    </citation>
    <scope>NUCLEOTIDE SEQUENCE</scope>
    <source>
        <tissue evidence="15">Salivary glands</tissue>
    </source>
</reference>
<dbReference type="Gene3D" id="3.30.1640.30">
    <property type="match status" value="1"/>
</dbReference>
<dbReference type="EMBL" id="GANO01000414">
    <property type="protein sequence ID" value="JAB59457.1"/>
    <property type="molecule type" value="mRNA"/>
</dbReference>
<dbReference type="PROSITE" id="PS50240">
    <property type="entry name" value="TRYPSIN_DOM"/>
    <property type="match status" value="1"/>
</dbReference>
<dbReference type="GO" id="GO:0004252">
    <property type="term" value="F:serine-type endopeptidase activity"/>
    <property type="evidence" value="ECO:0007669"/>
    <property type="project" value="UniProtKB-UniRule"/>
</dbReference>
<evidence type="ECO:0000256" key="3">
    <source>
        <dbReference type="ARBA" id="ARBA00022729"/>
    </source>
</evidence>
<evidence type="ECO:0000313" key="15">
    <source>
        <dbReference type="EMBL" id="JAB59457.1"/>
    </source>
</evidence>
<dbReference type="Pfam" id="PF00089">
    <property type="entry name" value="Trypsin"/>
    <property type="match status" value="1"/>
</dbReference>
<comment type="similarity">
    <text evidence="9 12">Belongs to the peptidase S1 family. CLIP subfamily.</text>
</comment>
<keyword evidence="5" id="KW-0353">Hemolymph clotting</keyword>
<dbReference type="PROSITE" id="PS00135">
    <property type="entry name" value="TRYPSIN_SER"/>
    <property type="match status" value="1"/>
</dbReference>
<evidence type="ECO:0000256" key="2">
    <source>
        <dbReference type="ARBA" id="ARBA00022670"/>
    </source>
</evidence>
<dbReference type="InterPro" id="IPR022700">
    <property type="entry name" value="CLIP"/>
</dbReference>
<dbReference type="CDD" id="cd00190">
    <property type="entry name" value="Tryp_SPc"/>
    <property type="match status" value="1"/>
</dbReference>
<evidence type="ECO:0000256" key="1">
    <source>
        <dbReference type="ARBA" id="ARBA00022659"/>
    </source>
</evidence>
<dbReference type="SMART" id="SM00020">
    <property type="entry name" value="Tryp_SPc"/>
    <property type="match status" value="1"/>
</dbReference>
<evidence type="ECO:0000256" key="12">
    <source>
        <dbReference type="RuleBase" id="RU366078"/>
    </source>
</evidence>
<keyword evidence="3 12" id="KW-0732">Signal</keyword>
<evidence type="ECO:0000256" key="8">
    <source>
        <dbReference type="ARBA" id="ARBA00023180"/>
    </source>
</evidence>
<evidence type="ECO:0000256" key="10">
    <source>
        <dbReference type="ARBA" id="ARBA00052079"/>
    </source>
</evidence>
<evidence type="ECO:0000256" key="5">
    <source>
        <dbReference type="ARBA" id="ARBA00022820"/>
    </source>
</evidence>
<dbReference type="Pfam" id="PF12032">
    <property type="entry name" value="CLIP"/>
    <property type="match status" value="1"/>
</dbReference>
<dbReference type="GO" id="GO:0005576">
    <property type="term" value="C:extracellular region"/>
    <property type="evidence" value="ECO:0007669"/>
    <property type="project" value="UniProtKB-SubCell"/>
</dbReference>
<dbReference type="PANTHER" id="PTHR24256">
    <property type="entry name" value="TRYPTASE-RELATED"/>
    <property type="match status" value="1"/>
</dbReference>
<dbReference type="SUPFAM" id="SSF50494">
    <property type="entry name" value="Trypsin-like serine proteases"/>
    <property type="match status" value="1"/>
</dbReference>
<evidence type="ECO:0000256" key="9">
    <source>
        <dbReference type="ARBA" id="ARBA00024195"/>
    </source>
</evidence>
<keyword evidence="12" id="KW-0964">Secreted</keyword>
<evidence type="ECO:0000256" key="4">
    <source>
        <dbReference type="ARBA" id="ARBA00022801"/>
    </source>
</evidence>
<dbReference type="GO" id="GO:0006508">
    <property type="term" value="P:proteolysis"/>
    <property type="evidence" value="ECO:0007669"/>
    <property type="project" value="UniProtKB-KW"/>
</dbReference>
<dbReference type="InterPro" id="IPR001254">
    <property type="entry name" value="Trypsin_dom"/>
</dbReference>
<keyword evidence="8" id="KW-0325">Glycoprotein</keyword>
<keyword evidence="2 11" id="KW-0645">Protease</keyword>
<dbReference type="PROSITE" id="PS51888">
    <property type="entry name" value="CLIP"/>
    <property type="match status" value="1"/>
</dbReference>
<evidence type="ECO:0000259" key="13">
    <source>
        <dbReference type="PROSITE" id="PS50240"/>
    </source>
</evidence>
<keyword evidence="7" id="KW-1015">Disulfide bond</keyword>
<dbReference type="InterPro" id="IPR018114">
    <property type="entry name" value="TRYPSIN_HIS"/>
</dbReference>
<dbReference type="AlphaFoldDB" id="U5EYA6"/>
<feature type="domain" description="Peptidase S1" evidence="13">
    <location>
        <begin position="133"/>
        <end position="390"/>
    </location>
</feature>
<organism evidence="15">
    <name type="scientific">Corethrella appendiculata</name>
    <dbReference type="NCBI Taxonomy" id="1370023"/>
    <lineage>
        <taxon>Eukaryota</taxon>
        <taxon>Metazoa</taxon>
        <taxon>Ecdysozoa</taxon>
        <taxon>Arthropoda</taxon>
        <taxon>Hexapoda</taxon>
        <taxon>Insecta</taxon>
        <taxon>Pterygota</taxon>
        <taxon>Neoptera</taxon>
        <taxon>Endopterygota</taxon>
        <taxon>Diptera</taxon>
        <taxon>Nematocera</taxon>
        <taxon>Culicoidea</taxon>
        <taxon>Chaoboridae</taxon>
        <taxon>Corethrella</taxon>
    </lineage>
</organism>
<dbReference type="InterPro" id="IPR051487">
    <property type="entry name" value="Ser/Thr_Proteases_Immune/Dev"/>
</dbReference>
<proteinExistence type="evidence at transcript level"/>
<dbReference type="InterPro" id="IPR009003">
    <property type="entry name" value="Peptidase_S1_PA"/>
</dbReference>
<dbReference type="InterPro" id="IPR001314">
    <property type="entry name" value="Peptidase_S1A"/>
</dbReference>
<dbReference type="EC" id="3.4.21.-" evidence="11"/>
<feature type="chain" id="PRO_5023965458" description="CLIP domain-containing serine protease" evidence="12">
    <location>
        <begin position="20"/>
        <end position="390"/>
    </location>
</feature>
<dbReference type="PROSITE" id="PS00134">
    <property type="entry name" value="TRYPSIN_HIS"/>
    <property type="match status" value="1"/>
</dbReference>
<comment type="catalytic activity">
    <reaction evidence="10">
        <text>Selective cleavage of 103-Arg-|-Ser-104 and 124-Ile-|-Ile-125 bonds in Limulus clotting factor B to form activated factor B. Cleavage of -Pro-Arg-|-Xaa- bonds in synthetic substrates.</text>
        <dbReference type="EC" id="3.4.21.84"/>
    </reaction>
</comment>
<comment type="subcellular location">
    <subcellularLocation>
        <location evidence="12">Secreted</location>
    </subcellularLocation>
</comment>
<sequence>MFGKIIILFLGIFTEIAFSLNYNDNCYTPANFAGACILPTECKSIRELIRKPYLTQREIQYINLSKCGRHTTGKTLVCCPLSDLAATTTTTTTTTFRPPFQSNQNQAQNLNFQPVKDKLPEPGECGAQIGDRIIGGEKAGIDEYPWSALIQYQKPFNQFGYHCGGSLISSRYVLTAGHCIKAVPKTWSVYAVRLGENDLESNPDCIGLGDDEECADAYLDVLVEGIIVHEQYHQTPIKIENDIALLQMAESVEATDWIMPICLPDSRNVGKDYKNKNLFVAGWGKTENETQSRYKLKLTIRGVSLAQCQSVYQKADITDEQICAGGEAGKDACRGDSGGPLMDVDIRHPKGPTWFLIGIVSFGKGCATAGIPGVYTRVDHYENWIKSKIL</sequence>